<protein>
    <submittedName>
        <fullName evidence="1">Zinc-binding alcohol dehydrogenase</fullName>
    </submittedName>
</protein>
<reference evidence="1 2" key="1">
    <citation type="submission" date="2019-05" db="EMBL/GenBank/DDBJ databases">
        <authorList>
            <consortium name="Pathogen Informatics"/>
        </authorList>
    </citation>
    <scope>NUCLEOTIDE SEQUENCE [LARGE SCALE GENOMIC DNA]</scope>
    <source>
        <strain evidence="1 2">NCTC5385</strain>
    </source>
</reference>
<name>A0A4U9YNL2_9STRE</name>
<dbReference type="Proteomes" id="UP000304914">
    <property type="component" value="Chromosome"/>
</dbReference>
<proteinExistence type="predicted"/>
<dbReference type="InterPro" id="IPR011032">
    <property type="entry name" value="GroES-like_sf"/>
</dbReference>
<dbReference type="SUPFAM" id="SSF50129">
    <property type="entry name" value="GroES-like"/>
    <property type="match status" value="1"/>
</dbReference>
<sequence length="43" mass="4706">MKAATFIKPGKMIITKREKPSIEVGSDAIIKIVRACVCGSDLW</sequence>
<evidence type="ECO:0000313" key="1">
    <source>
        <dbReference type="EMBL" id="VTS27844.1"/>
    </source>
</evidence>
<dbReference type="Gene3D" id="3.90.180.10">
    <property type="entry name" value="Medium-chain alcohol dehydrogenases, catalytic domain"/>
    <property type="match status" value="1"/>
</dbReference>
<gene>
    <name evidence="1" type="ORF">NCTC5385_01350</name>
</gene>
<accession>A0A4U9YNL2</accession>
<dbReference type="EMBL" id="LR594035">
    <property type="protein sequence ID" value="VTS27844.1"/>
    <property type="molecule type" value="Genomic_DNA"/>
</dbReference>
<dbReference type="AlphaFoldDB" id="A0A4U9YNL2"/>
<organism evidence="1 2">
    <name type="scientific">Streptococcus pseudoporcinus</name>
    <dbReference type="NCBI Taxonomy" id="361101"/>
    <lineage>
        <taxon>Bacteria</taxon>
        <taxon>Bacillati</taxon>
        <taxon>Bacillota</taxon>
        <taxon>Bacilli</taxon>
        <taxon>Lactobacillales</taxon>
        <taxon>Streptococcaceae</taxon>
        <taxon>Streptococcus</taxon>
    </lineage>
</organism>
<evidence type="ECO:0000313" key="2">
    <source>
        <dbReference type="Proteomes" id="UP000304914"/>
    </source>
</evidence>